<evidence type="ECO:0000313" key="3">
    <source>
        <dbReference type="EMBL" id="MCP2331445.1"/>
    </source>
</evidence>
<sequence>MTTVLPEEPRFPVPRGCPLHPPPCYSNQRRRGPVSRVTLWNGARAWVVSRYEEVRSVLRDERFSADPTRPGFPEVAPAVPVARGLSLVNLDPPEHRHYRLTLSRGFLPRAMEAQRPAVRADVGRLLDRVCGDGRPSDLVARLAVPLPALTISRVLGLPSGVRLFFERHSALIQATEPDPALLAGVLGELRMAMTALVCDRREQPADDVISRLAVEHWGADRLSRDEVVALATMVLLAGHETTSNTVALSLLALLRHPDQLAWLAEDPSEARVAVAVEELLRYTTAAQFFPRRVAVADVEVGGVRIRAGEGVLVLLGPANRDEDVFPDPDTLDLTRNSRRHLAFGHGVHQCLGHALARVELQEVVGAVARRLPALRLATEVGELDFKDDGFVYGIRALPVTW</sequence>
<gene>
    <name evidence="3" type="ORF">G443_001715</name>
</gene>
<dbReference type="Proteomes" id="UP000791080">
    <property type="component" value="Unassembled WGS sequence"/>
</dbReference>
<dbReference type="InterPro" id="IPR017972">
    <property type="entry name" value="Cyt_P450_CS"/>
</dbReference>
<dbReference type="InterPro" id="IPR036396">
    <property type="entry name" value="Cyt_P450_sf"/>
</dbReference>
<reference evidence="3 4" key="1">
    <citation type="submission" date="2013-07" db="EMBL/GenBank/DDBJ databases">
        <authorList>
            <consortium name="DOE Joint Genome Institute"/>
            <person name="Reeve W."/>
            <person name="Huntemann M."/>
            <person name="Han J."/>
            <person name="Chen A."/>
            <person name="Kyrpides N."/>
            <person name="Mavromatis K."/>
            <person name="Markowitz V."/>
            <person name="Palaniappan K."/>
            <person name="Ivanova N."/>
            <person name="Schaumberg A."/>
            <person name="Pati A."/>
            <person name="Liolios K."/>
            <person name="Nordberg H.P."/>
            <person name="Cantor M.N."/>
            <person name="Hua S.X."/>
            <person name="Woyke T."/>
        </authorList>
    </citation>
    <scope>NUCLEOTIDE SEQUENCE [LARGE SCALE GENOMIC DNA]</scope>
    <source>
        <strain evidence="3 4">DSM 43889</strain>
    </source>
</reference>
<keyword evidence="2" id="KW-0560">Oxidoreductase</keyword>
<protein>
    <submittedName>
        <fullName evidence="3">Cytochrome P450</fullName>
    </submittedName>
</protein>
<name>A0ABT1JG26_ACTCY</name>
<dbReference type="CDD" id="cd11030">
    <property type="entry name" value="CYP105-like"/>
    <property type="match status" value="1"/>
</dbReference>
<keyword evidence="2" id="KW-0479">Metal-binding</keyword>
<evidence type="ECO:0000313" key="4">
    <source>
        <dbReference type="Proteomes" id="UP000791080"/>
    </source>
</evidence>
<proteinExistence type="inferred from homology"/>
<keyword evidence="2" id="KW-0408">Iron</keyword>
<accession>A0ABT1JG26</accession>
<keyword evidence="2" id="KW-0349">Heme</keyword>
<comment type="similarity">
    <text evidence="1 2">Belongs to the cytochrome P450 family.</text>
</comment>
<dbReference type="Pfam" id="PF00067">
    <property type="entry name" value="p450"/>
    <property type="match status" value="1"/>
</dbReference>
<reference evidence="3 4" key="2">
    <citation type="submission" date="2022-06" db="EMBL/GenBank/DDBJ databases">
        <title>Genomic Encyclopedia of Type Strains, Phase I: the one thousand microbial genomes (KMG-I) project.</title>
        <authorList>
            <person name="Kyrpides N."/>
        </authorList>
    </citation>
    <scope>NUCLEOTIDE SEQUENCE [LARGE SCALE GENOMIC DNA]</scope>
    <source>
        <strain evidence="3 4">DSM 43889</strain>
    </source>
</reference>
<dbReference type="SUPFAM" id="SSF48264">
    <property type="entry name" value="Cytochrome P450"/>
    <property type="match status" value="1"/>
</dbReference>
<dbReference type="EMBL" id="AUBJ02000001">
    <property type="protein sequence ID" value="MCP2331445.1"/>
    <property type="molecule type" value="Genomic_DNA"/>
</dbReference>
<keyword evidence="4" id="KW-1185">Reference proteome</keyword>
<comment type="caution">
    <text evidence="3">The sequence shown here is derived from an EMBL/GenBank/DDBJ whole genome shotgun (WGS) entry which is preliminary data.</text>
</comment>
<dbReference type="PRINTS" id="PR00385">
    <property type="entry name" value="P450"/>
</dbReference>
<dbReference type="InterPro" id="IPR001128">
    <property type="entry name" value="Cyt_P450"/>
</dbReference>
<keyword evidence="2" id="KW-0503">Monooxygenase</keyword>
<dbReference type="PANTHER" id="PTHR46696">
    <property type="entry name" value="P450, PUTATIVE (EUROFUNG)-RELATED"/>
    <property type="match status" value="1"/>
</dbReference>
<organism evidence="3 4">
    <name type="scientific">Actinoalloteichus caeruleus DSM 43889</name>
    <dbReference type="NCBI Taxonomy" id="1120930"/>
    <lineage>
        <taxon>Bacteria</taxon>
        <taxon>Bacillati</taxon>
        <taxon>Actinomycetota</taxon>
        <taxon>Actinomycetes</taxon>
        <taxon>Pseudonocardiales</taxon>
        <taxon>Pseudonocardiaceae</taxon>
        <taxon>Actinoalloteichus</taxon>
        <taxon>Actinoalloteichus cyanogriseus</taxon>
    </lineage>
</organism>
<dbReference type="PRINTS" id="PR00359">
    <property type="entry name" value="BP450"/>
</dbReference>
<dbReference type="PROSITE" id="PS00086">
    <property type="entry name" value="CYTOCHROME_P450"/>
    <property type="match status" value="1"/>
</dbReference>
<dbReference type="PANTHER" id="PTHR46696:SF1">
    <property type="entry name" value="CYTOCHROME P450 YJIB-RELATED"/>
    <property type="match status" value="1"/>
</dbReference>
<dbReference type="Gene3D" id="1.10.630.10">
    <property type="entry name" value="Cytochrome P450"/>
    <property type="match status" value="1"/>
</dbReference>
<evidence type="ECO:0000256" key="2">
    <source>
        <dbReference type="RuleBase" id="RU000461"/>
    </source>
</evidence>
<dbReference type="InterPro" id="IPR002397">
    <property type="entry name" value="Cyt_P450_B"/>
</dbReference>
<evidence type="ECO:0000256" key="1">
    <source>
        <dbReference type="ARBA" id="ARBA00010617"/>
    </source>
</evidence>